<protein>
    <submittedName>
        <fullName evidence="3">Uncharacterized protein</fullName>
    </submittedName>
</protein>
<sequence length="372" mass="41491">MESDHNRNLPHDIGDIVNDDSSSEVPLSDIEPLLDPFFPSDPQSTPMSLTQSLPFPSASLTTDEHLSLPSSYNSPMSLTQYLPLPSTSLTTDEHLSLPSSYNSPMSLTQYLPLPSTSLTTDEHLSLPSSYNSPMSLNQSLPLPSTSLITDEPFTIPFSQPSTSSSSQQPFSLPHLSSAFLSGTEDSGGIHWCGEQGNLTPVFPSLPLNPHVSFSVNPSQVCDPYQGSGGHTEAWVCEAWEPEHPPIESWASPGLTTQENEPVPSSPGHESQGQPGISSRQPWLKLKMYQWPEQKDPQLEKKRLRAIKQNELRMREKNEELEMRLLIARTIQENERYKEEKAKLQARINWLNQMMKHKDTFDDMNPKPGSSTM</sequence>
<evidence type="ECO:0000313" key="3">
    <source>
        <dbReference type="EMBL" id="KAK3854933.1"/>
    </source>
</evidence>
<evidence type="ECO:0000256" key="2">
    <source>
        <dbReference type="SAM" id="MobiDB-lite"/>
    </source>
</evidence>
<name>A0AAE1BQG4_PETCI</name>
<feature type="compositionally biased region" description="Polar residues" evidence="2">
    <location>
        <begin position="41"/>
        <end position="61"/>
    </location>
</feature>
<feature type="compositionally biased region" description="Polar residues" evidence="2">
    <location>
        <begin position="267"/>
        <end position="278"/>
    </location>
</feature>
<evidence type="ECO:0000313" key="4">
    <source>
        <dbReference type="Proteomes" id="UP001286313"/>
    </source>
</evidence>
<evidence type="ECO:0000256" key="1">
    <source>
        <dbReference type="SAM" id="Coils"/>
    </source>
</evidence>
<organism evidence="3 4">
    <name type="scientific">Petrolisthes cinctipes</name>
    <name type="common">Flat porcelain crab</name>
    <dbReference type="NCBI Taxonomy" id="88211"/>
    <lineage>
        <taxon>Eukaryota</taxon>
        <taxon>Metazoa</taxon>
        <taxon>Ecdysozoa</taxon>
        <taxon>Arthropoda</taxon>
        <taxon>Crustacea</taxon>
        <taxon>Multicrustacea</taxon>
        <taxon>Malacostraca</taxon>
        <taxon>Eumalacostraca</taxon>
        <taxon>Eucarida</taxon>
        <taxon>Decapoda</taxon>
        <taxon>Pleocyemata</taxon>
        <taxon>Anomura</taxon>
        <taxon>Galatheoidea</taxon>
        <taxon>Porcellanidae</taxon>
        <taxon>Petrolisthes</taxon>
    </lineage>
</organism>
<reference evidence="3" key="1">
    <citation type="submission" date="2023-10" db="EMBL/GenBank/DDBJ databases">
        <title>Genome assemblies of two species of porcelain crab, Petrolisthes cinctipes and Petrolisthes manimaculis (Anomura: Porcellanidae).</title>
        <authorList>
            <person name="Angst P."/>
        </authorList>
    </citation>
    <scope>NUCLEOTIDE SEQUENCE</scope>
    <source>
        <strain evidence="3">PB745_01</strain>
        <tissue evidence="3">Gill</tissue>
    </source>
</reference>
<comment type="caution">
    <text evidence="3">The sequence shown here is derived from an EMBL/GenBank/DDBJ whole genome shotgun (WGS) entry which is preliminary data.</text>
</comment>
<keyword evidence="4" id="KW-1185">Reference proteome</keyword>
<dbReference type="EMBL" id="JAWQEG010006411">
    <property type="protein sequence ID" value="KAK3854933.1"/>
    <property type="molecule type" value="Genomic_DNA"/>
</dbReference>
<dbReference type="AlphaFoldDB" id="A0AAE1BQG4"/>
<proteinExistence type="predicted"/>
<accession>A0AAE1BQG4</accession>
<feature type="region of interest" description="Disordered" evidence="2">
    <location>
        <begin position="245"/>
        <end position="278"/>
    </location>
</feature>
<feature type="coiled-coil region" evidence="1">
    <location>
        <begin position="303"/>
        <end position="353"/>
    </location>
</feature>
<gene>
    <name evidence="3" type="ORF">Pcinc_038622</name>
</gene>
<feature type="region of interest" description="Disordered" evidence="2">
    <location>
        <begin position="1"/>
        <end position="68"/>
    </location>
</feature>
<feature type="compositionally biased region" description="Basic and acidic residues" evidence="2">
    <location>
        <begin position="1"/>
        <end position="14"/>
    </location>
</feature>
<keyword evidence="1" id="KW-0175">Coiled coil</keyword>
<dbReference type="Proteomes" id="UP001286313">
    <property type="component" value="Unassembled WGS sequence"/>
</dbReference>